<protein>
    <submittedName>
        <fullName evidence="3">Uncharacterized protein LOC108563760 isoform X1</fullName>
    </submittedName>
</protein>
<dbReference type="RefSeq" id="XP_017778012.1">
    <property type="nucleotide sequence ID" value="XM_017922523.1"/>
</dbReference>
<evidence type="ECO:0000256" key="1">
    <source>
        <dbReference type="SAM" id="Phobius"/>
    </source>
</evidence>
<proteinExistence type="predicted"/>
<feature type="transmembrane region" description="Helical" evidence="1">
    <location>
        <begin position="120"/>
        <end position="140"/>
    </location>
</feature>
<dbReference type="PANTHER" id="PTHR15260:SF1">
    <property type="entry name" value="SARCOSPAN"/>
    <property type="match status" value="1"/>
</dbReference>
<accession>A0ABM1MTW2</accession>
<gene>
    <name evidence="3" type="primary">LOC108563760</name>
</gene>
<keyword evidence="1" id="KW-0472">Membrane</keyword>
<keyword evidence="2" id="KW-1185">Reference proteome</keyword>
<dbReference type="PANTHER" id="PTHR15260">
    <property type="entry name" value="SARCOSPAN"/>
    <property type="match status" value="1"/>
</dbReference>
<reference evidence="3" key="1">
    <citation type="submission" date="2025-08" db="UniProtKB">
        <authorList>
            <consortium name="RefSeq"/>
        </authorList>
    </citation>
    <scope>IDENTIFICATION</scope>
    <source>
        <tissue evidence="3">Whole Larva</tissue>
    </source>
</reference>
<name>A0ABM1MTW2_NICVS</name>
<evidence type="ECO:0000313" key="2">
    <source>
        <dbReference type="Proteomes" id="UP000695000"/>
    </source>
</evidence>
<sequence>MTTRPDSYYDNCGNQQEVVNNNALYGTYENDKYDHLRNELLGYARAKSPTQTIALLTTVPQNIAAKSIAGRHAPTRNSLRHSRIVVMHKTGAEIPFQGQRLLPTKHQPPVMRFHKLAKGLIGLQNLIGLAICFISFWLFLWTPNIKVRDNPFWSGIPLLLASATATVLLCCCRKEYPGMKNGSSVYSLKVVSISLSTIAGTACMISSAFAIIHIVSLSRMDCVPMLEQNESCLCHVANGTSPIPFVSRTYHYLDLLCNELNSFFVLLLIFSCAANFIGSVLSLWYVYLHWASRYTYTYSKVHTDSLNPTVISNT</sequence>
<dbReference type="InterPro" id="IPR030429">
    <property type="entry name" value="Sarcospan"/>
</dbReference>
<dbReference type="GeneID" id="108563760"/>
<keyword evidence="1" id="KW-1133">Transmembrane helix</keyword>
<keyword evidence="1" id="KW-0812">Transmembrane</keyword>
<evidence type="ECO:0000313" key="3">
    <source>
        <dbReference type="RefSeq" id="XP_017778012.1"/>
    </source>
</evidence>
<dbReference type="Proteomes" id="UP000695000">
    <property type="component" value="Unplaced"/>
</dbReference>
<organism evidence="2 3">
    <name type="scientific">Nicrophorus vespilloides</name>
    <name type="common">Boreal carrion beetle</name>
    <dbReference type="NCBI Taxonomy" id="110193"/>
    <lineage>
        <taxon>Eukaryota</taxon>
        <taxon>Metazoa</taxon>
        <taxon>Ecdysozoa</taxon>
        <taxon>Arthropoda</taxon>
        <taxon>Hexapoda</taxon>
        <taxon>Insecta</taxon>
        <taxon>Pterygota</taxon>
        <taxon>Neoptera</taxon>
        <taxon>Endopterygota</taxon>
        <taxon>Coleoptera</taxon>
        <taxon>Polyphaga</taxon>
        <taxon>Staphyliniformia</taxon>
        <taxon>Silphidae</taxon>
        <taxon>Nicrophorinae</taxon>
        <taxon>Nicrophorus</taxon>
    </lineage>
</organism>
<feature type="transmembrane region" description="Helical" evidence="1">
    <location>
        <begin position="263"/>
        <end position="287"/>
    </location>
</feature>
<feature type="transmembrane region" description="Helical" evidence="1">
    <location>
        <begin position="193"/>
        <end position="215"/>
    </location>
</feature>
<feature type="transmembrane region" description="Helical" evidence="1">
    <location>
        <begin position="152"/>
        <end position="172"/>
    </location>
</feature>